<dbReference type="InParanoid" id="E3ITK7"/>
<dbReference type="InterPro" id="IPR019587">
    <property type="entry name" value="Polyketide_cyclase/dehydratase"/>
</dbReference>
<feature type="region of interest" description="Disordered" evidence="1">
    <location>
        <begin position="1"/>
        <end position="25"/>
    </location>
</feature>
<name>E3ITK7_PSEI1</name>
<evidence type="ECO:0000256" key="1">
    <source>
        <dbReference type="SAM" id="MobiDB-lite"/>
    </source>
</evidence>
<dbReference type="eggNOG" id="COG3832">
    <property type="taxonomic scope" value="Bacteria"/>
</dbReference>
<dbReference type="HOGENOM" id="CLU_122733_1_0_11"/>
<protein>
    <submittedName>
        <fullName evidence="2">Polyketide cyclase/dehydrase</fullName>
    </submittedName>
</protein>
<gene>
    <name evidence="2" type="ordered locus">FraEuI1c_0686</name>
</gene>
<dbReference type="EMBL" id="CP002299">
    <property type="protein sequence ID" value="ADP78764.1"/>
    <property type="molecule type" value="Genomic_DNA"/>
</dbReference>
<proteinExistence type="predicted"/>
<feature type="compositionally biased region" description="Acidic residues" evidence="1">
    <location>
        <begin position="1"/>
        <end position="11"/>
    </location>
</feature>
<dbReference type="Gene3D" id="3.30.530.20">
    <property type="match status" value="1"/>
</dbReference>
<dbReference type="OrthoDB" id="3213687at2"/>
<dbReference type="Pfam" id="PF10604">
    <property type="entry name" value="Polyketide_cyc2"/>
    <property type="match status" value="1"/>
</dbReference>
<keyword evidence="3" id="KW-1185">Reference proteome</keyword>
<dbReference type="SUPFAM" id="SSF55961">
    <property type="entry name" value="Bet v1-like"/>
    <property type="match status" value="1"/>
</dbReference>
<dbReference type="RefSeq" id="WP_013421886.1">
    <property type="nucleotide sequence ID" value="NC_014666.1"/>
</dbReference>
<feature type="compositionally biased region" description="Gly residues" evidence="1">
    <location>
        <begin position="12"/>
        <end position="23"/>
    </location>
</feature>
<dbReference type="AlphaFoldDB" id="E3ITK7"/>
<dbReference type="KEGG" id="fri:FraEuI1c_0686"/>
<dbReference type="InterPro" id="IPR023393">
    <property type="entry name" value="START-like_dom_sf"/>
</dbReference>
<accession>E3ITK7</accession>
<dbReference type="STRING" id="298654.FraEuI1c_0686"/>
<organism evidence="2 3">
    <name type="scientific">Pseudofrankia inefficax (strain DSM 45817 / CECT 9037 / DDB 130130 / EuI1c)</name>
    <name type="common">Frankia inefficax</name>
    <dbReference type="NCBI Taxonomy" id="298654"/>
    <lineage>
        <taxon>Bacteria</taxon>
        <taxon>Bacillati</taxon>
        <taxon>Actinomycetota</taxon>
        <taxon>Actinomycetes</taxon>
        <taxon>Frankiales</taxon>
        <taxon>Frankiaceae</taxon>
        <taxon>Pseudofrankia</taxon>
    </lineage>
</organism>
<evidence type="ECO:0000313" key="3">
    <source>
        <dbReference type="Proteomes" id="UP000002484"/>
    </source>
</evidence>
<evidence type="ECO:0000313" key="2">
    <source>
        <dbReference type="EMBL" id="ADP78764.1"/>
    </source>
</evidence>
<reference evidence="2 3" key="1">
    <citation type="submission" date="2010-10" db="EMBL/GenBank/DDBJ databases">
        <title>Complete sequence of Frankia sp. EuI1c.</title>
        <authorList>
            <consortium name="US DOE Joint Genome Institute"/>
            <person name="Lucas S."/>
            <person name="Copeland A."/>
            <person name="Lapidus A."/>
            <person name="Cheng J.-F."/>
            <person name="Bruce D."/>
            <person name="Goodwin L."/>
            <person name="Pitluck S."/>
            <person name="Chertkov O."/>
            <person name="Detter J.C."/>
            <person name="Han C."/>
            <person name="Tapia R."/>
            <person name="Land M."/>
            <person name="Hauser L."/>
            <person name="Jeffries C."/>
            <person name="Kyrpides N."/>
            <person name="Ivanova N."/>
            <person name="Mikhailova N."/>
            <person name="Beauchemin N."/>
            <person name="Sen A."/>
            <person name="Sur S.A."/>
            <person name="Gtari M."/>
            <person name="Wall L."/>
            <person name="Tisa L."/>
            <person name="Woyke T."/>
        </authorList>
    </citation>
    <scope>NUCLEOTIDE SEQUENCE [LARGE SCALE GENOMIC DNA]</scope>
    <source>
        <strain evidence="3">DSM 45817 / CECT 9037 / EuI1c</strain>
    </source>
</reference>
<sequence length="185" mass="19083">MAHDDPADDGPADGGPAGGGTAGRKGARAESFGLVVESSAPASAVFALLADGGGWAAWAGPLVPRSRWYRTGNPAPGGVGAIRELGLRPVLSREEILEYVPPRRIVYTIVSGIPVDGYRGTVELDPLPGGGTRITWRSSFVPTHRGTGPALRLLGVTIVRSIARHLARAALTHVPTPAPGTSLES</sequence>
<dbReference type="Proteomes" id="UP000002484">
    <property type="component" value="Chromosome"/>
</dbReference>
<dbReference type="CDD" id="cd07821">
    <property type="entry name" value="PYR_PYL_RCAR_like"/>
    <property type="match status" value="1"/>
</dbReference>